<feature type="transmembrane region" description="Helical" evidence="7">
    <location>
        <begin position="416"/>
        <end position="435"/>
    </location>
</feature>
<dbReference type="AlphaFoldDB" id="A0AAE0HKL7"/>
<evidence type="ECO:0000313" key="10">
    <source>
        <dbReference type="Proteomes" id="UP001278766"/>
    </source>
</evidence>
<dbReference type="EMBL" id="JAUEPN010000002">
    <property type="protein sequence ID" value="KAK3298255.1"/>
    <property type="molecule type" value="Genomic_DNA"/>
</dbReference>
<keyword evidence="3 7" id="KW-0812">Transmembrane</keyword>
<feature type="transmembrane region" description="Helical" evidence="7">
    <location>
        <begin position="148"/>
        <end position="168"/>
    </location>
</feature>
<dbReference type="SUPFAM" id="SSF103473">
    <property type="entry name" value="MFS general substrate transporter"/>
    <property type="match status" value="1"/>
</dbReference>
<feature type="transmembrane region" description="Helical" evidence="7">
    <location>
        <begin position="447"/>
        <end position="470"/>
    </location>
</feature>
<keyword evidence="4 7" id="KW-1133">Transmembrane helix</keyword>
<dbReference type="Gene3D" id="1.20.1250.20">
    <property type="entry name" value="MFS general substrate transporter like domains"/>
    <property type="match status" value="1"/>
</dbReference>
<dbReference type="PROSITE" id="PS00216">
    <property type="entry name" value="SUGAR_TRANSPORT_1"/>
    <property type="match status" value="1"/>
</dbReference>
<keyword evidence="2" id="KW-0813">Transport</keyword>
<name>A0AAE0HKL7_9PEZI</name>
<dbReference type="InterPro" id="IPR005829">
    <property type="entry name" value="Sugar_transporter_CS"/>
</dbReference>
<dbReference type="FunFam" id="1.20.1250.20:FF:000784">
    <property type="entry name" value="MFS drug efflux pump"/>
    <property type="match status" value="1"/>
</dbReference>
<feature type="transmembrane region" description="Helical" evidence="7">
    <location>
        <begin position="210"/>
        <end position="232"/>
    </location>
</feature>
<keyword evidence="5 7" id="KW-0472">Membrane</keyword>
<feature type="domain" description="Major facilitator superfamily (MFS) profile" evidence="8">
    <location>
        <begin position="56"/>
        <end position="505"/>
    </location>
</feature>
<evidence type="ECO:0000256" key="2">
    <source>
        <dbReference type="ARBA" id="ARBA00022448"/>
    </source>
</evidence>
<feature type="transmembrane region" description="Helical" evidence="7">
    <location>
        <begin position="56"/>
        <end position="77"/>
    </location>
</feature>
<dbReference type="InterPro" id="IPR010573">
    <property type="entry name" value="MFS_Str1/Tri12-like"/>
</dbReference>
<dbReference type="PANTHER" id="PTHR23501">
    <property type="entry name" value="MAJOR FACILITATOR SUPERFAMILY"/>
    <property type="match status" value="1"/>
</dbReference>
<evidence type="ECO:0000256" key="6">
    <source>
        <dbReference type="SAM" id="MobiDB-lite"/>
    </source>
</evidence>
<evidence type="ECO:0000313" key="9">
    <source>
        <dbReference type="EMBL" id="KAK3298255.1"/>
    </source>
</evidence>
<feature type="transmembrane region" description="Helical" evidence="7">
    <location>
        <begin position="122"/>
        <end position="142"/>
    </location>
</feature>
<feature type="transmembrane region" description="Helical" evidence="7">
    <location>
        <begin position="180"/>
        <end position="204"/>
    </location>
</feature>
<feature type="transmembrane region" description="Helical" evidence="7">
    <location>
        <begin position="390"/>
        <end position="410"/>
    </location>
</feature>
<reference evidence="9" key="1">
    <citation type="journal article" date="2023" name="Mol. Phylogenet. Evol.">
        <title>Genome-scale phylogeny and comparative genomics of the fungal order Sordariales.</title>
        <authorList>
            <person name="Hensen N."/>
            <person name="Bonometti L."/>
            <person name="Westerberg I."/>
            <person name="Brannstrom I.O."/>
            <person name="Guillou S."/>
            <person name="Cros-Aarteil S."/>
            <person name="Calhoun S."/>
            <person name="Haridas S."/>
            <person name="Kuo A."/>
            <person name="Mondo S."/>
            <person name="Pangilinan J."/>
            <person name="Riley R."/>
            <person name="LaButti K."/>
            <person name="Andreopoulos B."/>
            <person name="Lipzen A."/>
            <person name="Chen C."/>
            <person name="Yan M."/>
            <person name="Daum C."/>
            <person name="Ng V."/>
            <person name="Clum A."/>
            <person name="Steindorff A."/>
            <person name="Ohm R.A."/>
            <person name="Martin F."/>
            <person name="Silar P."/>
            <person name="Natvig D.O."/>
            <person name="Lalanne C."/>
            <person name="Gautier V."/>
            <person name="Ament-Velasquez S.L."/>
            <person name="Kruys A."/>
            <person name="Hutchinson M.I."/>
            <person name="Powell A.J."/>
            <person name="Barry K."/>
            <person name="Miller A.N."/>
            <person name="Grigoriev I.V."/>
            <person name="Debuchy R."/>
            <person name="Gladieux P."/>
            <person name="Hiltunen Thoren M."/>
            <person name="Johannesson H."/>
        </authorList>
    </citation>
    <scope>NUCLEOTIDE SEQUENCE</scope>
    <source>
        <strain evidence="9">CBS 168.71</strain>
    </source>
</reference>
<feature type="transmembrane region" description="Helical" evidence="7">
    <location>
        <begin position="284"/>
        <end position="301"/>
    </location>
</feature>
<feature type="transmembrane region" description="Helical" evidence="7">
    <location>
        <begin position="92"/>
        <end position="115"/>
    </location>
</feature>
<gene>
    <name evidence="9" type="ORF">B0H64DRAFT_70194</name>
</gene>
<evidence type="ECO:0000259" key="8">
    <source>
        <dbReference type="PROSITE" id="PS50850"/>
    </source>
</evidence>
<feature type="transmembrane region" description="Helical" evidence="7">
    <location>
        <begin position="544"/>
        <end position="563"/>
    </location>
</feature>
<evidence type="ECO:0000256" key="5">
    <source>
        <dbReference type="ARBA" id="ARBA00023136"/>
    </source>
</evidence>
<feature type="transmembrane region" description="Helical" evidence="7">
    <location>
        <begin position="363"/>
        <end position="383"/>
    </location>
</feature>
<comment type="subcellular location">
    <subcellularLocation>
        <location evidence="1">Membrane</location>
        <topology evidence="1">Multi-pass membrane protein</topology>
    </subcellularLocation>
</comment>
<dbReference type="GO" id="GO:0022857">
    <property type="term" value="F:transmembrane transporter activity"/>
    <property type="evidence" value="ECO:0007669"/>
    <property type="project" value="InterPro"/>
</dbReference>
<dbReference type="Pfam" id="PF06609">
    <property type="entry name" value="TRI12"/>
    <property type="match status" value="1"/>
</dbReference>
<dbReference type="GeneID" id="87845586"/>
<dbReference type="PANTHER" id="PTHR23501:SF109">
    <property type="entry name" value="MAJOR FACILITATOR SUPERFAMILY (MFS) PROFILE DOMAIN-CONTAINING PROTEIN-RELATED"/>
    <property type="match status" value="1"/>
</dbReference>
<reference evidence="9" key="2">
    <citation type="submission" date="2023-06" db="EMBL/GenBank/DDBJ databases">
        <authorList>
            <consortium name="Lawrence Berkeley National Laboratory"/>
            <person name="Haridas S."/>
            <person name="Hensen N."/>
            <person name="Bonometti L."/>
            <person name="Westerberg I."/>
            <person name="Brannstrom I.O."/>
            <person name="Guillou S."/>
            <person name="Cros-Aarteil S."/>
            <person name="Calhoun S."/>
            <person name="Kuo A."/>
            <person name="Mondo S."/>
            <person name="Pangilinan J."/>
            <person name="Riley R."/>
            <person name="Labutti K."/>
            <person name="Andreopoulos B."/>
            <person name="Lipzen A."/>
            <person name="Chen C."/>
            <person name="Yanf M."/>
            <person name="Daum C."/>
            <person name="Ng V."/>
            <person name="Clum A."/>
            <person name="Steindorff A."/>
            <person name="Ohm R."/>
            <person name="Martin F."/>
            <person name="Silar P."/>
            <person name="Natvig D."/>
            <person name="Lalanne C."/>
            <person name="Gautier V."/>
            <person name="Ament-Velasquez S.L."/>
            <person name="Kruys A."/>
            <person name="Hutchinson M.I."/>
            <person name="Powell A.J."/>
            <person name="Barry K."/>
            <person name="Miller A.N."/>
            <person name="Grigoriev I.V."/>
            <person name="Debuchy R."/>
            <person name="Gladieux P."/>
            <person name="Thoren M.H."/>
            <person name="Johannesson H."/>
        </authorList>
    </citation>
    <scope>NUCLEOTIDE SEQUENCE</scope>
    <source>
        <strain evidence="9">CBS 168.71</strain>
    </source>
</reference>
<organism evidence="9 10">
    <name type="scientific">Chaetomium fimeti</name>
    <dbReference type="NCBI Taxonomy" id="1854472"/>
    <lineage>
        <taxon>Eukaryota</taxon>
        <taxon>Fungi</taxon>
        <taxon>Dikarya</taxon>
        <taxon>Ascomycota</taxon>
        <taxon>Pezizomycotina</taxon>
        <taxon>Sordariomycetes</taxon>
        <taxon>Sordariomycetidae</taxon>
        <taxon>Sordariales</taxon>
        <taxon>Chaetomiaceae</taxon>
        <taxon>Chaetomium</taxon>
    </lineage>
</organism>
<feature type="region of interest" description="Disordered" evidence="6">
    <location>
        <begin position="1"/>
        <end position="48"/>
    </location>
</feature>
<keyword evidence="10" id="KW-1185">Reference proteome</keyword>
<evidence type="ECO:0000256" key="7">
    <source>
        <dbReference type="SAM" id="Phobius"/>
    </source>
</evidence>
<dbReference type="Proteomes" id="UP001278766">
    <property type="component" value="Unassembled WGS sequence"/>
</dbReference>
<feature type="transmembrane region" description="Helical" evidence="7">
    <location>
        <begin position="253"/>
        <end position="272"/>
    </location>
</feature>
<dbReference type="GO" id="GO:0005886">
    <property type="term" value="C:plasma membrane"/>
    <property type="evidence" value="ECO:0007669"/>
    <property type="project" value="TreeGrafter"/>
</dbReference>
<feature type="transmembrane region" description="Helical" evidence="7">
    <location>
        <begin position="322"/>
        <end position="343"/>
    </location>
</feature>
<sequence length="578" mass="61234">MSPPQPPPKEVNVSEEVQHGSAWERSTRMPGDMVVGETSTTEDDSDHTGKTNVNRWLALTALAFMWTSAQAPLYLFAGAPVYIYRDLGGLSYWVWFITAHLLATAAIAPFVGALSDLVGRRYVAIIGSAIIIFGQIICGASIDMAMFIAGMGLTGIGTGINELTALAGTAELVPLSHRGYYIAGMVLTVLPFMPSAMYAQLIAAYSNWRYISIVTTGWAFAGIVLTILFYFPPPRARVQGWREKMALLKRTDFMGGFLSIVGLALFEVGILAGGYQFPWTSARTLAPLIIGICAIAAFVAWQLWGTANPMVPRNLSKAPRTLALTMIITFISGANFFSVLLLWPPEAYNVYGHEPVGVGLRGLPFAFGVFTGCIVSLVLLSRFRGGQIRYLILGASVLMTVGCGCMALATPHNMHAVYGILFVAGTGVGGITIPVSTVATIVCAGDVIATVTALTIAVRIVGGAVGYAVYLNVFVQRLVPELGALVGAACARAGVTDPVVVREIIELTAASLVKEIRGLPGVSDAAWLAIVAAGQQAYANAYPWVYYCSAVFGGAAVVASLFLGDISEMVDDTVTAAM</sequence>
<dbReference type="InterPro" id="IPR020846">
    <property type="entry name" value="MFS_dom"/>
</dbReference>
<dbReference type="PROSITE" id="PS50850">
    <property type="entry name" value="MFS"/>
    <property type="match status" value="1"/>
</dbReference>
<dbReference type="RefSeq" id="XP_062661769.1">
    <property type="nucleotide sequence ID" value="XM_062808638.1"/>
</dbReference>
<evidence type="ECO:0000256" key="3">
    <source>
        <dbReference type="ARBA" id="ARBA00022692"/>
    </source>
</evidence>
<accession>A0AAE0HKL7</accession>
<comment type="caution">
    <text evidence="9">The sequence shown here is derived from an EMBL/GenBank/DDBJ whole genome shotgun (WGS) entry which is preliminary data.</text>
</comment>
<evidence type="ECO:0000256" key="1">
    <source>
        <dbReference type="ARBA" id="ARBA00004141"/>
    </source>
</evidence>
<proteinExistence type="predicted"/>
<dbReference type="InterPro" id="IPR036259">
    <property type="entry name" value="MFS_trans_sf"/>
</dbReference>
<protein>
    <submittedName>
        <fullName evidence="9">Major facilitator superfamily domain-containing protein</fullName>
    </submittedName>
</protein>
<evidence type="ECO:0000256" key="4">
    <source>
        <dbReference type="ARBA" id="ARBA00022989"/>
    </source>
</evidence>